<keyword evidence="6" id="KW-0732">Signal</keyword>
<sequence length="388" mass="41394">MNSNLKKRVAVSAVFFLSGLCFASWASRIPDIKNTLGLNEGQLGGVLLGLPAGSLVALPLAGWMVHRYGSKKVVILSAILYALFLPLLGLADAVIELIGAVILFGLVGNLTNIAVNTQAVGVEFHYGKTIMASFHGLWSLAGFVGGAVGAAMIDLKVTPFYHFSIVGALCLLIIFMAYRNMLSEDINKSSEQGLVFKKPDKLLLRIGIIAFCGMMCEGCMFDWSGVYFDKIVNVDASLTTLGYIAFMSTMASGRFVADYFTQRFGAVALLQFSGILIFSGLLISVLFPSLIYATIGFLLVGAGTSSVIPLSFSIAGRSKTYSPGIALAMVSTIAYFGFLFGPPIIGFIAEEFNLRFSFSLIAVVGALIAVLSWTGKPILKPASNTTKM</sequence>
<feature type="transmembrane region" description="Helical" evidence="5">
    <location>
        <begin position="202"/>
        <end position="224"/>
    </location>
</feature>
<accession>A0A1I6TF77</accession>
<organism evidence="8 9">
    <name type="scientific">Zhouia amylolytica</name>
    <dbReference type="NCBI Taxonomy" id="376730"/>
    <lineage>
        <taxon>Bacteria</taxon>
        <taxon>Pseudomonadati</taxon>
        <taxon>Bacteroidota</taxon>
        <taxon>Flavobacteriia</taxon>
        <taxon>Flavobacteriales</taxon>
        <taxon>Flavobacteriaceae</taxon>
        <taxon>Zhouia</taxon>
    </lineage>
</organism>
<dbReference type="AlphaFoldDB" id="A0A1I6TF77"/>
<feature type="transmembrane region" description="Helical" evidence="5">
    <location>
        <begin position="354"/>
        <end position="373"/>
    </location>
</feature>
<gene>
    <name evidence="8" type="ORF">SAMN04487906_2017</name>
</gene>
<evidence type="ECO:0000256" key="6">
    <source>
        <dbReference type="SAM" id="SignalP"/>
    </source>
</evidence>
<evidence type="ECO:0000256" key="3">
    <source>
        <dbReference type="ARBA" id="ARBA00022989"/>
    </source>
</evidence>
<dbReference type="SUPFAM" id="SSF103473">
    <property type="entry name" value="MFS general substrate transporter"/>
    <property type="match status" value="1"/>
</dbReference>
<evidence type="ECO:0000313" key="9">
    <source>
        <dbReference type="Proteomes" id="UP000183209"/>
    </source>
</evidence>
<feature type="transmembrane region" description="Helical" evidence="5">
    <location>
        <begin position="236"/>
        <end position="257"/>
    </location>
</feature>
<dbReference type="RefSeq" id="WP_074978586.1">
    <property type="nucleotide sequence ID" value="NZ_FPAG01000005.1"/>
</dbReference>
<dbReference type="Pfam" id="PF07690">
    <property type="entry name" value="MFS_1"/>
    <property type="match status" value="1"/>
</dbReference>
<dbReference type="InterPro" id="IPR051788">
    <property type="entry name" value="MFS_Transporter"/>
</dbReference>
<dbReference type="GO" id="GO:0016020">
    <property type="term" value="C:membrane"/>
    <property type="evidence" value="ECO:0007669"/>
    <property type="project" value="UniProtKB-SubCell"/>
</dbReference>
<evidence type="ECO:0000256" key="1">
    <source>
        <dbReference type="ARBA" id="ARBA00004141"/>
    </source>
</evidence>
<keyword evidence="2 5" id="KW-0812">Transmembrane</keyword>
<dbReference type="InterPro" id="IPR036259">
    <property type="entry name" value="MFS_trans_sf"/>
</dbReference>
<feature type="transmembrane region" description="Helical" evidence="5">
    <location>
        <begin position="290"/>
        <end position="312"/>
    </location>
</feature>
<dbReference type="Proteomes" id="UP000183209">
    <property type="component" value="Unassembled WGS sequence"/>
</dbReference>
<dbReference type="EMBL" id="FPAG01000005">
    <property type="protein sequence ID" value="SFS87843.1"/>
    <property type="molecule type" value="Genomic_DNA"/>
</dbReference>
<dbReference type="OrthoDB" id="9809599at2"/>
<protein>
    <submittedName>
        <fullName evidence="8">Predicted arabinose efflux permease, MFS family</fullName>
    </submittedName>
</protein>
<keyword evidence="3 5" id="KW-1133">Transmembrane helix</keyword>
<dbReference type="InterPro" id="IPR020846">
    <property type="entry name" value="MFS_dom"/>
</dbReference>
<dbReference type="Gene3D" id="1.20.1250.20">
    <property type="entry name" value="MFS general substrate transporter like domains"/>
    <property type="match status" value="1"/>
</dbReference>
<feature type="signal peptide" evidence="6">
    <location>
        <begin position="1"/>
        <end position="23"/>
    </location>
</feature>
<evidence type="ECO:0000256" key="4">
    <source>
        <dbReference type="ARBA" id="ARBA00023136"/>
    </source>
</evidence>
<feature type="transmembrane region" description="Helical" evidence="5">
    <location>
        <begin position="136"/>
        <end position="153"/>
    </location>
</feature>
<keyword evidence="4 5" id="KW-0472">Membrane</keyword>
<dbReference type="CDD" id="cd17393">
    <property type="entry name" value="MFS_MosC_like"/>
    <property type="match status" value="1"/>
</dbReference>
<feature type="transmembrane region" description="Helical" evidence="5">
    <location>
        <begin position="73"/>
        <end position="91"/>
    </location>
</feature>
<feature type="domain" description="Major facilitator superfamily (MFS) profile" evidence="7">
    <location>
        <begin position="7"/>
        <end position="380"/>
    </location>
</feature>
<name>A0A1I6TF77_9FLAO</name>
<evidence type="ECO:0000313" key="8">
    <source>
        <dbReference type="EMBL" id="SFS87843.1"/>
    </source>
</evidence>
<dbReference type="InterPro" id="IPR011701">
    <property type="entry name" value="MFS"/>
</dbReference>
<dbReference type="PROSITE" id="PS50850">
    <property type="entry name" value="MFS"/>
    <property type="match status" value="1"/>
</dbReference>
<reference evidence="8 9" key="1">
    <citation type="submission" date="2016-10" db="EMBL/GenBank/DDBJ databases">
        <authorList>
            <person name="de Groot N.N."/>
        </authorList>
    </citation>
    <scope>NUCLEOTIDE SEQUENCE [LARGE SCALE GENOMIC DNA]</scope>
    <source>
        <strain evidence="8 9">CGMCC 1.6114</strain>
    </source>
</reference>
<feature type="transmembrane region" description="Helical" evidence="5">
    <location>
        <begin position="97"/>
        <end position="115"/>
    </location>
</feature>
<dbReference type="PANTHER" id="PTHR23514">
    <property type="entry name" value="BYPASS OF STOP CODON PROTEIN 6"/>
    <property type="match status" value="1"/>
</dbReference>
<evidence type="ECO:0000256" key="2">
    <source>
        <dbReference type="ARBA" id="ARBA00022692"/>
    </source>
</evidence>
<dbReference type="PANTHER" id="PTHR23514:SF13">
    <property type="entry name" value="INNER MEMBRANE PROTEIN YBJJ"/>
    <property type="match status" value="1"/>
</dbReference>
<feature type="transmembrane region" description="Helical" evidence="5">
    <location>
        <begin position="324"/>
        <end position="348"/>
    </location>
</feature>
<dbReference type="GO" id="GO:0022857">
    <property type="term" value="F:transmembrane transporter activity"/>
    <property type="evidence" value="ECO:0007669"/>
    <property type="project" value="InterPro"/>
</dbReference>
<feature type="transmembrane region" description="Helical" evidence="5">
    <location>
        <begin position="264"/>
        <end position="284"/>
    </location>
</feature>
<proteinExistence type="predicted"/>
<feature type="transmembrane region" description="Helical" evidence="5">
    <location>
        <begin position="42"/>
        <end position="61"/>
    </location>
</feature>
<feature type="chain" id="PRO_5010235217" evidence="6">
    <location>
        <begin position="24"/>
        <end position="388"/>
    </location>
</feature>
<feature type="transmembrane region" description="Helical" evidence="5">
    <location>
        <begin position="159"/>
        <end position="181"/>
    </location>
</feature>
<evidence type="ECO:0000259" key="7">
    <source>
        <dbReference type="PROSITE" id="PS50850"/>
    </source>
</evidence>
<evidence type="ECO:0000256" key="5">
    <source>
        <dbReference type="SAM" id="Phobius"/>
    </source>
</evidence>
<comment type="subcellular location">
    <subcellularLocation>
        <location evidence="1">Membrane</location>
        <topology evidence="1">Multi-pass membrane protein</topology>
    </subcellularLocation>
</comment>